<keyword evidence="4 5" id="KW-0472">Membrane</keyword>
<evidence type="ECO:0000256" key="3">
    <source>
        <dbReference type="ARBA" id="ARBA00022989"/>
    </source>
</evidence>
<protein>
    <submittedName>
        <fullName evidence="8">Ferric reductase family protein</fullName>
        <ecNumber evidence="8">1.16.1.7</ecNumber>
    </submittedName>
</protein>
<keyword evidence="8" id="KW-0560">Oxidoreductase</keyword>
<feature type="domain" description="Ferric oxidoreductase" evidence="6">
    <location>
        <begin position="12"/>
        <end position="133"/>
    </location>
</feature>
<evidence type="ECO:0000313" key="8">
    <source>
        <dbReference type="EMBL" id="SUV17642.1"/>
    </source>
</evidence>
<evidence type="ECO:0000256" key="4">
    <source>
        <dbReference type="ARBA" id="ARBA00023136"/>
    </source>
</evidence>
<dbReference type="GO" id="GO:0140618">
    <property type="term" value="F:ferric-chelate reductase (NADH) activity"/>
    <property type="evidence" value="ECO:0007669"/>
    <property type="project" value="UniProtKB-EC"/>
</dbReference>
<dbReference type="RefSeq" id="WP_024361017.1">
    <property type="nucleotide sequence ID" value="NZ_BJNS01000006.1"/>
</dbReference>
<dbReference type="Proteomes" id="UP000255295">
    <property type="component" value="Unassembled WGS sequence"/>
</dbReference>
<feature type="transmembrane region" description="Helical" evidence="5">
    <location>
        <begin position="122"/>
        <end position="141"/>
    </location>
</feature>
<evidence type="ECO:0000313" key="9">
    <source>
        <dbReference type="Proteomes" id="UP000238825"/>
    </source>
</evidence>
<dbReference type="GO" id="GO:0016020">
    <property type="term" value="C:membrane"/>
    <property type="evidence" value="ECO:0007669"/>
    <property type="project" value="UniProtKB-SubCell"/>
</dbReference>
<name>A0A2S0JZP6_LYSSH</name>
<organism evidence="7 9">
    <name type="scientific">Lysinibacillus sphaericus</name>
    <name type="common">Bacillus sphaericus</name>
    <dbReference type="NCBI Taxonomy" id="1421"/>
    <lineage>
        <taxon>Bacteria</taxon>
        <taxon>Bacillati</taxon>
        <taxon>Bacillota</taxon>
        <taxon>Bacilli</taxon>
        <taxon>Bacillales</taxon>
        <taxon>Bacillaceae</taxon>
        <taxon>Lysinibacillus</taxon>
    </lineage>
</organism>
<feature type="transmembrane region" description="Helical" evidence="5">
    <location>
        <begin position="86"/>
        <end position="110"/>
    </location>
</feature>
<evidence type="ECO:0000259" key="6">
    <source>
        <dbReference type="Pfam" id="PF01794"/>
    </source>
</evidence>
<feature type="transmembrane region" description="Helical" evidence="5">
    <location>
        <begin position="12"/>
        <end position="29"/>
    </location>
</feature>
<sequence>MLTSTWEWIRLLGFLAYFYFTVSIVFGLLRKSTFVKSHKNLIYQVHQNAGWLGLITVVAHMFVLIIDNYQPYALVEVLLPFSSHYQPIASGLGIIAFYLFLLVLLTSDLWLKSMNRSIWKSIHFLVLPAWLLSLLHGILIGSDTDNIYILLFYFTSAGCVLSILIARMVSQGRKTKDKTVPQALRSSK</sequence>
<proteinExistence type="predicted"/>
<comment type="subcellular location">
    <subcellularLocation>
        <location evidence="1">Membrane</location>
        <topology evidence="1">Multi-pass membrane protein</topology>
    </subcellularLocation>
</comment>
<dbReference type="EMBL" id="UFSZ01000001">
    <property type="protein sequence ID" value="SUV17642.1"/>
    <property type="molecule type" value="Genomic_DNA"/>
</dbReference>
<evidence type="ECO:0000256" key="1">
    <source>
        <dbReference type="ARBA" id="ARBA00004141"/>
    </source>
</evidence>
<feature type="transmembrane region" description="Helical" evidence="5">
    <location>
        <begin position="49"/>
        <end position="66"/>
    </location>
</feature>
<dbReference type="AlphaFoldDB" id="A0A2S0JZP6"/>
<accession>A0A2S0JZP6</accession>
<dbReference type="Proteomes" id="UP000238825">
    <property type="component" value="Chromosome"/>
</dbReference>
<feature type="transmembrane region" description="Helical" evidence="5">
    <location>
        <begin position="147"/>
        <end position="166"/>
    </location>
</feature>
<dbReference type="InterPro" id="IPR013130">
    <property type="entry name" value="Fe3_Rdtase_TM_dom"/>
</dbReference>
<gene>
    <name evidence="7" type="ORF">LS41612_09940</name>
    <name evidence="8" type="ORF">NCTC10338_02748</name>
</gene>
<reference evidence="8 10" key="2">
    <citation type="submission" date="2018-06" db="EMBL/GenBank/DDBJ databases">
        <authorList>
            <consortium name="Pathogen Informatics"/>
            <person name="Doyle S."/>
        </authorList>
    </citation>
    <scope>NUCLEOTIDE SEQUENCE [LARGE SCALE GENOMIC DNA]</scope>
    <source>
        <strain evidence="8 10">NCTC10338</strain>
    </source>
</reference>
<reference evidence="7 9" key="1">
    <citation type="submission" date="2017-03" db="EMBL/GenBank/DDBJ databases">
        <title>The whole genome sequencing and assembly of Lysinibacillus sphaericus DSM 28T strain.</title>
        <authorList>
            <person name="Lee Y.-J."/>
            <person name="Yi H."/>
            <person name="Bahn Y.-S."/>
            <person name="Kim J.F."/>
            <person name="Lee D.-W."/>
        </authorList>
    </citation>
    <scope>NUCLEOTIDE SEQUENCE [LARGE SCALE GENOMIC DNA]</scope>
    <source>
        <strain evidence="7 9">DSM 28</strain>
    </source>
</reference>
<dbReference type="Pfam" id="PF01794">
    <property type="entry name" value="Ferric_reduct"/>
    <property type="match status" value="1"/>
</dbReference>
<evidence type="ECO:0000256" key="5">
    <source>
        <dbReference type="SAM" id="Phobius"/>
    </source>
</evidence>
<evidence type="ECO:0000313" key="10">
    <source>
        <dbReference type="Proteomes" id="UP000255295"/>
    </source>
</evidence>
<keyword evidence="2 5" id="KW-0812">Transmembrane</keyword>
<evidence type="ECO:0000313" key="7">
    <source>
        <dbReference type="EMBL" id="AVK96561.1"/>
    </source>
</evidence>
<dbReference type="GeneID" id="48276524"/>
<dbReference type="EMBL" id="CP019980">
    <property type="protein sequence ID" value="AVK96561.1"/>
    <property type="molecule type" value="Genomic_DNA"/>
</dbReference>
<dbReference type="EC" id="1.16.1.7" evidence="8"/>
<evidence type="ECO:0000256" key="2">
    <source>
        <dbReference type="ARBA" id="ARBA00022692"/>
    </source>
</evidence>
<keyword evidence="3 5" id="KW-1133">Transmembrane helix</keyword>